<dbReference type="Proteomes" id="UP000515680">
    <property type="component" value="Chromosome"/>
</dbReference>
<accession>A0A6S5TPR7</accession>
<evidence type="ECO:0000313" key="1">
    <source>
        <dbReference type="EMBL" id="BBT41447.1"/>
    </source>
</evidence>
<sequence length="66" mass="7798">MSKPHWSDAPEWAEWLSQDSDGEWFWWESMPILIPGKAGWTGGGRYKWARKTPNYQPFGLTLERRS</sequence>
<organism evidence="1 2">
    <name type="scientific">Pseudomonas putida</name>
    <name type="common">Arthrobacter siderocapsulatus</name>
    <dbReference type="NCBI Taxonomy" id="303"/>
    <lineage>
        <taxon>Bacteria</taxon>
        <taxon>Pseudomonadati</taxon>
        <taxon>Pseudomonadota</taxon>
        <taxon>Gammaproteobacteria</taxon>
        <taxon>Pseudomonadales</taxon>
        <taxon>Pseudomonadaceae</taxon>
        <taxon>Pseudomonas</taxon>
    </lineage>
</organism>
<dbReference type="RefSeq" id="WP_182816126.1">
    <property type="nucleotide sequence ID" value="NZ_AP022227.1"/>
</dbReference>
<evidence type="ECO:0000313" key="2">
    <source>
        <dbReference type="Proteomes" id="UP000515680"/>
    </source>
</evidence>
<proteinExistence type="predicted"/>
<protein>
    <submittedName>
        <fullName evidence="1">Uncharacterized protein</fullName>
    </submittedName>
</protein>
<name>A0A6S5TPR7_PSEPU</name>
<dbReference type="AlphaFoldDB" id="A0A6S5TPR7"/>
<gene>
    <name evidence="1" type="ORF">WP8W18C01_37880</name>
</gene>
<reference evidence="1 2" key="1">
    <citation type="submission" date="2019-12" db="EMBL/GenBank/DDBJ databases">
        <title>complete genome sequences of Pseudomonas putida str. WP8-W18-CRE-01 isolated from wastewater treatment plant effluent.</title>
        <authorList>
            <person name="Sekizuka T."/>
            <person name="Itokawa K."/>
            <person name="Yatsu K."/>
            <person name="Inamine Y."/>
            <person name="Kuroda M."/>
        </authorList>
    </citation>
    <scope>NUCLEOTIDE SEQUENCE [LARGE SCALE GENOMIC DNA]</scope>
    <source>
        <strain evidence="1 2">WP8-W18-CRE-01</strain>
    </source>
</reference>
<dbReference type="EMBL" id="AP022227">
    <property type="protein sequence ID" value="BBT41447.1"/>
    <property type="molecule type" value="Genomic_DNA"/>
</dbReference>